<sequence>MSQCKPEIILQKDDFVLTRCTECQRVGMMFGQCMVSFEQKDFNGFCRYLEELEFEEDHKPFYDGIDPIIVETFHTNIQLTLKEEEFYQLKGLLIEAHLQLQVQELFKNH</sequence>
<reference evidence="1 2" key="1">
    <citation type="submission" date="2024-09" db="EMBL/GenBank/DDBJ databases">
        <authorList>
            <person name="Sun Q."/>
            <person name="Mori K."/>
        </authorList>
    </citation>
    <scope>NUCLEOTIDE SEQUENCE [LARGE SCALE GENOMIC DNA]</scope>
    <source>
        <strain evidence="1 2">CECT 7682</strain>
    </source>
</reference>
<dbReference type="EMBL" id="JBHMEW010000039">
    <property type="protein sequence ID" value="MFB9211064.1"/>
    <property type="molecule type" value="Genomic_DNA"/>
</dbReference>
<evidence type="ECO:0000313" key="1">
    <source>
        <dbReference type="EMBL" id="MFB9211064.1"/>
    </source>
</evidence>
<evidence type="ECO:0000313" key="2">
    <source>
        <dbReference type="Proteomes" id="UP001589654"/>
    </source>
</evidence>
<dbReference type="RefSeq" id="WP_290249635.1">
    <property type="nucleotide sequence ID" value="NZ_JAUFQT010000002.1"/>
</dbReference>
<keyword evidence="2" id="KW-1185">Reference proteome</keyword>
<accession>A0ABV5J537</accession>
<dbReference type="Proteomes" id="UP001589654">
    <property type="component" value="Unassembled WGS sequence"/>
</dbReference>
<comment type="caution">
    <text evidence="1">The sequence shown here is derived from an EMBL/GenBank/DDBJ whole genome shotgun (WGS) entry which is preliminary data.</text>
</comment>
<name>A0ABV5J537_9BACT</name>
<protein>
    <submittedName>
        <fullName evidence="1">DUF6686 family protein</fullName>
    </submittedName>
</protein>
<dbReference type="Pfam" id="PF20391">
    <property type="entry name" value="DUF6686"/>
    <property type="match status" value="1"/>
</dbReference>
<dbReference type="InterPro" id="IPR046508">
    <property type="entry name" value="DUF6686"/>
</dbReference>
<organism evidence="1 2">
    <name type="scientific">Echinicola jeungdonensis</name>
    <dbReference type="NCBI Taxonomy" id="709343"/>
    <lineage>
        <taxon>Bacteria</taxon>
        <taxon>Pseudomonadati</taxon>
        <taxon>Bacteroidota</taxon>
        <taxon>Cytophagia</taxon>
        <taxon>Cytophagales</taxon>
        <taxon>Cyclobacteriaceae</taxon>
        <taxon>Echinicola</taxon>
    </lineage>
</organism>
<proteinExistence type="predicted"/>
<gene>
    <name evidence="1" type="ORF">ACFFUR_04540</name>
</gene>